<keyword evidence="4 5" id="KW-0472">Membrane</keyword>
<evidence type="ECO:0000259" key="6">
    <source>
        <dbReference type="Pfam" id="PF13664"/>
    </source>
</evidence>
<protein>
    <recommendedName>
        <fullName evidence="6">TMEM205-like domain-containing protein</fullName>
    </recommendedName>
</protein>
<reference evidence="7 8" key="1">
    <citation type="submission" date="2023-03" db="EMBL/GenBank/DDBJ databases">
        <title>High-quality genome of Scylla paramamosain provides insights in environmental adaptation.</title>
        <authorList>
            <person name="Zhang L."/>
        </authorList>
    </citation>
    <scope>NUCLEOTIDE SEQUENCE [LARGE SCALE GENOMIC DNA]</scope>
    <source>
        <strain evidence="7">LZ_2023a</strain>
        <tissue evidence="7">Muscle</tissue>
    </source>
</reference>
<evidence type="ECO:0000256" key="2">
    <source>
        <dbReference type="ARBA" id="ARBA00022692"/>
    </source>
</evidence>
<name>A0AAW0TNQ0_SCYPA</name>
<dbReference type="InterPro" id="IPR025423">
    <property type="entry name" value="TMEM205-like"/>
</dbReference>
<evidence type="ECO:0000256" key="1">
    <source>
        <dbReference type="ARBA" id="ARBA00004370"/>
    </source>
</evidence>
<dbReference type="Pfam" id="PF13664">
    <property type="entry name" value="DUF4149"/>
    <property type="match status" value="1"/>
</dbReference>
<proteinExistence type="predicted"/>
<comment type="subcellular location">
    <subcellularLocation>
        <location evidence="1">Membrane</location>
    </subcellularLocation>
</comment>
<dbReference type="PANTHER" id="PTHR23241:SF102">
    <property type="entry name" value="LD23009P"/>
    <property type="match status" value="1"/>
</dbReference>
<sequence>MFTSTLNVPTMALAEVSATVTKASGKTLARFRNRFHSISEFRTDEMYKTRPFSAFGVFSSSPDDLTQQELDSFVDSTKKEPTKITKAQIKEYGKKYSDYQKNDKKKEPAPWYRELMEHSQPAHLVTIVAVVYLAFRLFPDSRRHATEASTLTRLLYIAAVSTVFGSQVWMTFVSGLALFLSVPRHVFAQVQQVLFPLYFLSNAVLMLVAVVTYTRHHPTHLWDNHQMMQGAILVTCFLVNLGIRLYLAPVLTKLITVKMAIEREANIGQEVGSSSPGLLANCPHYMRLYRAFRRTHMIIAVGNMVSMAATSLHLYYLATKLCSVEL</sequence>
<accession>A0AAW0TNQ0</accession>
<feature type="transmembrane region" description="Helical" evidence="5">
    <location>
        <begin position="122"/>
        <end position="139"/>
    </location>
</feature>
<dbReference type="GO" id="GO:0016020">
    <property type="term" value="C:membrane"/>
    <property type="evidence" value="ECO:0007669"/>
    <property type="project" value="UniProtKB-SubCell"/>
</dbReference>
<keyword evidence="8" id="KW-1185">Reference proteome</keyword>
<feature type="domain" description="TMEM205-like" evidence="6">
    <location>
        <begin position="159"/>
        <end position="254"/>
    </location>
</feature>
<evidence type="ECO:0000256" key="3">
    <source>
        <dbReference type="ARBA" id="ARBA00022989"/>
    </source>
</evidence>
<organism evidence="7 8">
    <name type="scientific">Scylla paramamosain</name>
    <name type="common">Mud crab</name>
    <dbReference type="NCBI Taxonomy" id="85552"/>
    <lineage>
        <taxon>Eukaryota</taxon>
        <taxon>Metazoa</taxon>
        <taxon>Ecdysozoa</taxon>
        <taxon>Arthropoda</taxon>
        <taxon>Crustacea</taxon>
        <taxon>Multicrustacea</taxon>
        <taxon>Malacostraca</taxon>
        <taxon>Eumalacostraca</taxon>
        <taxon>Eucarida</taxon>
        <taxon>Decapoda</taxon>
        <taxon>Pleocyemata</taxon>
        <taxon>Brachyura</taxon>
        <taxon>Eubrachyura</taxon>
        <taxon>Portunoidea</taxon>
        <taxon>Portunidae</taxon>
        <taxon>Portuninae</taxon>
        <taxon>Scylla</taxon>
    </lineage>
</organism>
<comment type="caution">
    <text evidence="7">The sequence shown here is derived from an EMBL/GenBank/DDBJ whole genome shotgun (WGS) entry which is preliminary data.</text>
</comment>
<keyword evidence="3 5" id="KW-1133">Transmembrane helix</keyword>
<dbReference type="EMBL" id="JARAKH010000028">
    <property type="protein sequence ID" value="KAK8388931.1"/>
    <property type="molecule type" value="Genomic_DNA"/>
</dbReference>
<feature type="transmembrane region" description="Helical" evidence="5">
    <location>
        <begin position="226"/>
        <end position="247"/>
    </location>
</feature>
<evidence type="ECO:0000313" key="8">
    <source>
        <dbReference type="Proteomes" id="UP001487740"/>
    </source>
</evidence>
<evidence type="ECO:0000256" key="5">
    <source>
        <dbReference type="SAM" id="Phobius"/>
    </source>
</evidence>
<keyword evidence="2 5" id="KW-0812">Transmembrane</keyword>
<dbReference type="AlphaFoldDB" id="A0AAW0TNQ0"/>
<gene>
    <name evidence="7" type="ORF">O3P69_020709</name>
</gene>
<feature type="transmembrane region" description="Helical" evidence="5">
    <location>
        <begin position="297"/>
        <end position="318"/>
    </location>
</feature>
<dbReference type="PANTHER" id="PTHR23241">
    <property type="entry name" value="LATE EMBRYOGENESIS ABUNDANT PLANTS LEA-RELATED"/>
    <property type="match status" value="1"/>
</dbReference>
<feature type="transmembrane region" description="Helical" evidence="5">
    <location>
        <begin position="154"/>
        <end position="181"/>
    </location>
</feature>
<feature type="transmembrane region" description="Helical" evidence="5">
    <location>
        <begin position="193"/>
        <end position="214"/>
    </location>
</feature>
<evidence type="ECO:0000313" key="7">
    <source>
        <dbReference type="EMBL" id="KAK8388931.1"/>
    </source>
</evidence>
<dbReference type="Proteomes" id="UP001487740">
    <property type="component" value="Unassembled WGS sequence"/>
</dbReference>
<evidence type="ECO:0000256" key="4">
    <source>
        <dbReference type="ARBA" id="ARBA00023136"/>
    </source>
</evidence>
<dbReference type="InterPro" id="IPR053009">
    <property type="entry name" value="Xanthocillin_Biosynth-Assoc"/>
</dbReference>